<keyword evidence="3" id="KW-1185">Reference proteome</keyword>
<keyword evidence="2" id="KW-0413">Isomerase</keyword>
<sequence>MNQIGLASGVLPEFDAATVVRSAHAAGFDSAGLWVDAAEWTPTHTAETRRALADTGISVIDVEVLWLRDEASVDDHRRILDIGMELGAANALCVSSDEDAAKTTDWLGQLCRHVEGNSLRVNLEFGWFSKVVDLASARSIVKAVAHPSAAILIDPIHVDRSQSPIGDIAKLDRSLISYAQFCDARAERPDVHDFDAVLVDAVDLREQMGEGALDLDAMYRALPKDIPLSIELRSEALRNTYPDDPVARAKAVADVTRKWLEARQ</sequence>
<name>A0A437GWP3_9SPHN</name>
<accession>A0A437GWP3</accession>
<dbReference type="InterPro" id="IPR013022">
    <property type="entry name" value="Xyl_isomerase-like_TIM-brl"/>
</dbReference>
<dbReference type="InterPro" id="IPR050312">
    <property type="entry name" value="IolE/XylAMocC-like"/>
</dbReference>
<dbReference type="Gene3D" id="3.20.20.150">
    <property type="entry name" value="Divalent-metal-dependent TIM barrel enzymes"/>
    <property type="match status" value="1"/>
</dbReference>
<comment type="caution">
    <text evidence="2">The sequence shown here is derived from an EMBL/GenBank/DDBJ whole genome shotgun (WGS) entry which is preliminary data.</text>
</comment>
<dbReference type="RefSeq" id="WP_127612974.1">
    <property type="nucleotide sequence ID" value="NZ_RXOL01000004.1"/>
</dbReference>
<dbReference type="OrthoDB" id="9072761at2"/>
<dbReference type="Pfam" id="PF01261">
    <property type="entry name" value="AP_endonuc_2"/>
    <property type="match status" value="1"/>
</dbReference>
<evidence type="ECO:0000259" key="1">
    <source>
        <dbReference type="Pfam" id="PF01261"/>
    </source>
</evidence>
<dbReference type="PANTHER" id="PTHR12110">
    <property type="entry name" value="HYDROXYPYRUVATE ISOMERASE"/>
    <property type="match status" value="1"/>
</dbReference>
<feature type="domain" description="Xylose isomerase-like TIM barrel" evidence="1">
    <location>
        <begin position="21"/>
        <end position="249"/>
    </location>
</feature>
<gene>
    <name evidence="2" type="ORF">EKN06_11095</name>
</gene>
<evidence type="ECO:0000313" key="3">
    <source>
        <dbReference type="Proteomes" id="UP000283003"/>
    </source>
</evidence>
<dbReference type="SUPFAM" id="SSF51658">
    <property type="entry name" value="Xylose isomerase-like"/>
    <property type="match status" value="1"/>
</dbReference>
<proteinExistence type="predicted"/>
<evidence type="ECO:0000313" key="2">
    <source>
        <dbReference type="EMBL" id="RVQ66553.1"/>
    </source>
</evidence>
<reference evidence="2 3" key="1">
    <citation type="submission" date="2018-12" db="EMBL/GenBank/DDBJ databases">
        <title>Croceicoccus ponticola sp. nov., a lipolytic bacterium isolated from seawater.</title>
        <authorList>
            <person name="Yoon J.-H."/>
        </authorList>
    </citation>
    <scope>NUCLEOTIDE SEQUENCE [LARGE SCALE GENOMIC DNA]</scope>
    <source>
        <strain evidence="2 3">GM-16</strain>
    </source>
</reference>
<dbReference type="Proteomes" id="UP000283003">
    <property type="component" value="Unassembled WGS sequence"/>
</dbReference>
<protein>
    <submittedName>
        <fullName evidence="2">Sugar phosphate isomerase/epimerase</fullName>
    </submittedName>
</protein>
<dbReference type="InterPro" id="IPR036237">
    <property type="entry name" value="Xyl_isomerase-like_sf"/>
</dbReference>
<dbReference type="AlphaFoldDB" id="A0A437GWP3"/>
<dbReference type="EMBL" id="RXOL01000004">
    <property type="protein sequence ID" value="RVQ66553.1"/>
    <property type="molecule type" value="Genomic_DNA"/>
</dbReference>
<dbReference type="PANTHER" id="PTHR12110:SF48">
    <property type="entry name" value="BLL3656 PROTEIN"/>
    <property type="match status" value="1"/>
</dbReference>
<dbReference type="GO" id="GO:0016853">
    <property type="term" value="F:isomerase activity"/>
    <property type="evidence" value="ECO:0007669"/>
    <property type="project" value="UniProtKB-KW"/>
</dbReference>
<organism evidence="2 3">
    <name type="scientific">Croceicoccus ponticola</name>
    <dbReference type="NCBI Taxonomy" id="2217664"/>
    <lineage>
        <taxon>Bacteria</taxon>
        <taxon>Pseudomonadati</taxon>
        <taxon>Pseudomonadota</taxon>
        <taxon>Alphaproteobacteria</taxon>
        <taxon>Sphingomonadales</taxon>
        <taxon>Erythrobacteraceae</taxon>
        <taxon>Croceicoccus</taxon>
    </lineage>
</organism>